<keyword evidence="4" id="KW-0812">Transmembrane</keyword>
<keyword evidence="4" id="KW-1133">Transmembrane helix</keyword>
<name>A0A6N3Z1A0_ALIFS</name>
<keyword evidence="2" id="KW-0328">Glycosyltransferase</keyword>
<comment type="similarity">
    <text evidence="1">Belongs to the glycosyltransferase 2 family.</text>
</comment>
<dbReference type="Gene3D" id="3.90.550.10">
    <property type="entry name" value="Spore Coat Polysaccharide Biosynthesis Protein SpsA, Chain A"/>
    <property type="match status" value="1"/>
</dbReference>
<organism evidence="5 6">
    <name type="scientific">Aliivibrio fischeri</name>
    <name type="common">Vibrio fischeri</name>
    <dbReference type="NCBI Taxonomy" id="668"/>
    <lineage>
        <taxon>Bacteria</taxon>
        <taxon>Pseudomonadati</taxon>
        <taxon>Pseudomonadota</taxon>
        <taxon>Gammaproteobacteria</taxon>
        <taxon>Vibrionales</taxon>
        <taxon>Vibrionaceae</taxon>
        <taxon>Aliivibrio</taxon>
    </lineage>
</organism>
<dbReference type="Pfam" id="PF13641">
    <property type="entry name" value="Glyco_tranf_2_3"/>
    <property type="match status" value="1"/>
</dbReference>
<dbReference type="SUPFAM" id="SSF53448">
    <property type="entry name" value="Nucleotide-diphospho-sugar transferases"/>
    <property type="match status" value="1"/>
</dbReference>
<accession>A0A6N3Z1A0</accession>
<dbReference type="AlphaFoldDB" id="A0A6N3Z1A0"/>
<dbReference type="PANTHER" id="PTHR43630:SF1">
    <property type="entry name" value="POLY-BETA-1,6-N-ACETYL-D-GLUCOSAMINE SYNTHASE"/>
    <property type="match status" value="1"/>
</dbReference>
<dbReference type="Proteomes" id="UP000435323">
    <property type="component" value="Unassembled WGS sequence"/>
</dbReference>
<feature type="transmembrane region" description="Helical" evidence="4">
    <location>
        <begin position="358"/>
        <end position="379"/>
    </location>
</feature>
<gene>
    <name evidence="5" type="ORF">GNP77_10490</name>
</gene>
<dbReference type="PANTHER" id="PTHR43630">
    <property type="entry name" value="POLY-BETA-1,6-N-ACETYL-D-GLUCOSAMINE SYNTHASE"/>
    <property type="match status" value="1"/>
</dbReference>
<proteinExistence type="inferred from homology"/>
<feature type="transmembrane region" description="Helical" evidence="4">
    <location>
        <begin position="21"/>
        <end position="45"/>
    </location>
</feature>
<evidence type="ECO:0000313" key="5">
    <source>
        <dbReference type="EMBL" id="MUK45807.1"/>
    </source>
</evidence>
<evidence type="ECO:0000256" key="1">
    <source>
        <dbReference type="ARBA" id="ARBA00006739"/>
    </source>
</evidence>
<dbReference type="CDD" id="cd06423">
    <property type="entry name" value="CESA_like"/>
    <property type="match status" value="1"/>
</dbReference>
<evidence type="ECO:0000256" key="3">
    <source>
        <dbReference type="ARBA" id="ARBA00022679"/>
    </source>
</evidence>
<sequence>MSEFEYIFYSIIGMISEDTELIFILFPIMILIEMPLFILVASGVLRWSVNLSELEATSCPSISFIITCYGEGEAISETIDTLVEQVYPNKIEILVVVDGAKQNAETYQAALYGAKKHQHKQMRTVKVIAKWQRGGRVSTLNAGLSEAKNDLVINVDGDTSFDNNMAWEMAKQFSDPNVLASGGALRVRNWDANLLTRMQSLEYMMSMQTGKTGMSNWGVLNNISGAFGAFRIEVIKRVGGWDTHTAEDLDLTMRLKQYKGRHPNSRLAFTPHSVGHTDAPDTLKILLMQRLRWDGDLLFLFLRKHKQGLSPSLLGWGNFVYTLVYGVIQNVVLPLLMALFSLYVCLSYPITFVLSMLLFIYLIYIVFIGLTFSIYIALVSERPKEDIKLSIWLPLYPIYAFFMRLITAFSMVNEITRRSHEESSMAPWWVLKRGKRF</sequence>
<dbReference type="EMBL" id="WOBO01000011">
    <property type="protein sequence ID" value="MUK45807.1"/>
    <property type="molecule type" value="Genomic_DNA"/>
</dbReference>
<keyword evidence="3 5" id="KW-0808">Transferase</keyword>
<dbReference type="RefSeq" id="WP_155657937.1">
    <property type="nucleotide sequence ID" value="NZ_WOBO01000011.1"/>
</dbReference>
<protein>
    <submittedName>
        <fullName evidence="5">Glycosyltransferase</fullName>
    </submittedName>
</protein>
<comment type="caution">
    <text evidence="5">The sequence shown here is derived from an EMBL/GenBank/DDBJ whole genome shotgun (WGS) entry which is preliminary data.</text>
</comment>
<reference evidence="5 6" key="1">
    <citation type="submission" date="2019-11" db="EMBL/GenBank/DDBJ databases">
        <title>Using colonization assays and comparative genomics to discover symbiosis behaviors and factors in Vibrio fischeri.</title>
        <authorList>
            <person name="Bongrand C."/>
            <person name="Moriano-Gutierrez S."/>
            <person name="Arevalo P."/>
            <person name="Mcfall-Ngai M."/>
            <person name="Visick K."/>
            <person name="Polz M.F."/>
            <person name="Ruby E.G."/>
        </authorList>
    </citation>
    <scope>NUCLEOTIDE SEQUENCE [LARGE SCALE GENOMIC DNA]</scope>
    <source>
        <strain evidence="6">emors.3.2</strain>
    </source>
</reference>
<dbReference type="InterPro" id="IPR029044">
    <property type="entry name" value="Nucleotide-diphossugar_trans"/>
</dbReference>
<keyword evidence="4" id="KW-0472">Membrane</keyword>
<feature type="transmembrane region" description="Helical" evidence="4">
    <location>
        <begin position="391"/>
        <end position="412"/>
    </location>
</feature>
<evidence type="ECO:0000256" key="4">
    <source>
        <dbReference type="SAM" id="Phobius"/>
    </source>
</evidence>
<dbReference type="GO" id="GO:0016757">
    <property type="term" value="F:glycosyltransferase activity"/>
    <property type="evidence" value="ECO:0007669"/>
    <property type="project" value="UniProtKB-KW"/>
</dbReference>
<evidence type="ECO:0000313" key="6">
    <source>
        <dbReference type="Proteomes" id="UP000435323"/>
    </source>
</evidence>
<feature type="transmembrane region" description="Helical" evidence="4">
    <location>
        <begin position="319"/>
        <end position="346"/>
    </location>
</feature>
<evidence type="ECO:0000256" key="2">
    <source>
        <dbReference type="ARBA" id="ARBA00022676"/>
    </source>
</evidence>